<dbReference type="RefSeq" id="WP_301663608.1">
    <property type="nucleotide sequence ID" value="NZ_VCYH01000003.1"/>
</dbReference>
<dbReference type="Pfam" id="PF00753">
    <property type="entry name" value="Lactamase_B"/>
    <property type="match status" value="1"/>
</dbReference>
<reference evidence="2" key="1">
    <citation type="submission" date="2019-05" db="EMBL/GenBank/DDBJ databases">
        <title>Methanoculleus sp. FWC-SCC1, a methanogenic archaeon isolated from deep marine cold seep.</title>
        <authorList>
            <person name="Chen Y.-W."/>
            <person name="Chen S.-C."/>
            <person name="Teng N.-H."/>
            <person name="Lai M.-C."/>
        </authorList>
    </citation>
    <scope>NUCLEOTIDE SEQUENCE</scope>
    <source>
        <strain evidence="2">FWC-SCC1</strain>
    </source>
</reference>
<comment type="caution">
    <text evidence="2">The sequence shown here is derived from an EMBL/GenBank/DDBJ whole genome shotgun (WGS) entry which is preliminary data.</text>
</comment>
<keyword evidence="3" id="KW-1185">Reference proteome</keyword>
<dbReference type="PANTHER" id="PTHR42951:SF17">
    <property type="entry name" value="METALLO-BETA-LACTAMASE DOMAIN-CONTAINING PROTEIN"/>
    <property type="match status" value="1"/>
</dbReference>
<dbReference type="InterPro" id="IPR001279">
    <property type="entry name" value="Metallo-B-lactamas"/>
</dbReference>
<evidence type="ECO:0000313" key="3">
    <source>
        <dbReference type="Proteomes" id="UP001168338"/>
    </source>
</evidence>
<organism evidence="2 3">
    <name type="scientific">Methanoculleus frigidifontis</name>
    <dbReference type="NCBI Taxonomy" id="2584085"/>
    <lineage>
        <taxon>Archaea</taxon>
        <taxon>Methanobacteriati</taxon>
        <taxon>Methanobacteriota</taxon>
        <taxon>Stenosarchaea group</taxon>
        <taxon>Methanomicrobia</taxon>
        <taxon>Methanomicrobiales</taxon>
        <taxon>Methanomicrobiaceae</taxon>
        <taxon>Methanoculleus</taxon>
    </lineage>
</organism>
<dbReference type="PANTHER" id="PTHR42951">
    <property type="entry name" value="METALLO-BETA-LACTAMASE DOMAIN-CONTAINING"/>
    <property type="match status" value="1"/>
</dbReference>
<dbReference type="InterPro" id="IPR036866">
    <property type="entry name" value="RibonucZ/Hydroxyglut_hydro"/>
</dbReference>
<dbReference type="Proteomes" id="UP001168338">
    <property type="component" value="Unassembled WGS sequence"/>
</dbReference>
<name>A0ABT8M9B0_9EURY</name>
<proteinExistence type="predicted"/>
<dbReference type="EMBL" id="VCYH01000003">
    <property type="protein sequence ID" value="MDN7024505.1"/>
    <property type="molecule type" value="Genomic_DNA"/>
</dbReference>
<feature type="domain" description="Metallo-beta-lactamase" evidence="1">
    <location>
        <begin position="27"/>
        <end position="210"/>
    </location>
</feature>
<protein>
    <submittedName>
        <fullName evidence="2">MBL fold metallo-hydrolase</fullName>
    </submittedName>
</protein>
<dbReference type="InterPro" id="IPR050855">
    <property type="entry name" value="NDM-1-like"/>
</dbReference>
<evidence type="ECO:0000259" key="1">
    <source>
        <dbReference type="SMART" id="SM00849"/>
    </source>
</evidence>
<sequence>MQVTDHIHLLKIPFRLSAGPGITVERFVNCFLIYGSEICLVDAGVAGAEEAVFSYLHRTGRKPDEIGALVLTHAHPDHLGAATTIQEATGCTVIAHLAERAWIEDVDLQARERPVPDFHTLVAGSVAVDRFVEGGDTVHIDGGLDLAVLHTPGHSPGSISLHLPADGALITGDAVPLPRDLPVYDDAAASVRSIRSLMEVPDVTHLLASWDDPRSGGEVSQTLADGLLVIRRFHEAVLRAGAGEETCRRVIEDLGLPAFVLPVVVRTCRAHLAVGDSADIICENSR</sequence>
<dbReference type="Gene3D" id="3.60.15.10">
    <property type="entry name" value="Ribonuclease Z/Hydroxyacylglutathione hydrolase-like"/>
    <property type="match status" value="1"/>
</dbReference>
<gene>
    <name evidence="2" type="ORF">FGU65_06320</name>
</gene>
<dbReference type="CDD" id="cd06262">
    <property type="entry name" value="metallo-hydrolase-like_MBL-fold"/>
    <property type="match status" value="1"/>
</dbReference>
<evidence type="ECO:0000313" key="2">
    <source>
        <dbReference type="EMBL" id="MDN7024505.1"/>
    </source>
</evidence>
<accession>A0ABT8M9B0</accession>
<dbReference type="SUPFAM" id="SSF56281">
    <property type="entry name" value="Metallo-hydrolase/oxidoreductase"/>
    <property type="match status" value="1"/>
</dbReference>
<dbReference type="SMART" id="SM00849">
    <property type="entry name" value="Lactamase_B"/>
    <property type="match status" value="1"/>
</dbReference>